<reference evidence="1" key="1">
    <citation type="submission" date="2014-09" db="EMBL/GenBank/DDBJ databases">
        <authorList>
            <person name="Magalhaes I.L.F."/>
            <person name="Oliveira U."/>
            <person name="Santos F.R."/>
            <person name="Vidigal T.H.D.A."/>
            <person name="Brescovit A.D."/>
            <person name="Santos A.J."/>
        </authorList>
    </citation>
    <scope>NUCLEOTIDE SEQUENCE</scope>
    <source>
        <tissue evidence="1">Shoot tissue taken approximately 20 cm above the soil surface</tissue>
    </source>
</reference>
<reference evidence="1" key="2">
    <citation type="journal article" date="2015" name="Data Brief">
        <title>Shoot transcriptome of the giant reed, Arundo donax.</title>
        <authorList>
            <person name="Barrero R.A."/>
            <person name="Guerrero F.D."/>
            <person name="Moolhuijzen P."/>
            <person name="Goolsby J.A."/>
            <person name="Tidwell J."/>
            <person name="Bellgard S.E."/>
            <person name="Bellgard M.I."/>
        </authorList>
    </citation>
    <scope>NUCLEOTIDE SEQUENCE</scope>
    <source>
        <tissue evidence="1">Shoot tissue taken approximately 20 cm above the soil surface</tissue>
    </source>
</reference>
<evidence type="ECO:0000313" key="1">
    <source>
        <dbReference type="EMBL" id="JAE37633.1"/>
    </source>
</evidence>
<organism evidence="1">
    <name type="scientific">Arundo donax</name>
    <name type="common">Giant reed</name>
    <name type="synonym">Donax arundinaceus</name>
    <dbReference type="NCBI Taxonomy" id="35708"/>
    <lineage>
        <taxon>Eukaryota</taxon>
        <taxon>Viridiplantae</taxon>
        <taxon>Streptophyta</taxon>
        <taxon>Embryophyta</taxon>
        <taxon>Tracheophyta</taxon>
        <taxon>Spermatophyta</taxon>
        <taxon>Magnoliopsida</taxon>
        <taxon>Liliopsida</taxon>
        <taxon>Poales</taxon>
        <taxon>Poaceae</taxon>
        <taxon>PACMAD clade</taxon>
        <taxon>Arundinoideae</taxon>
        <taxon>Arundineae</taxon>
        <taxon>Arundo</taxon>
    </lineage>
</organism>
<accession>A0A0A9HXL9</accession>
<sequence>MYLSVPMPQVLGWTDSQTVLFY</sequence>
<protein>
    <submittedName>
        <fullName evidence="1">Uncharacterized protein</fullName>
    </submittedName>
</protein>
<dbReference type="EMBL" id="GBRH01160263">
    <property type="protein sequence ID" value="JAE37633.1"/>
    <property type="molecule type" value="Transcribed_RNA"/>
</dbReference>
<proteinExistence type="predicted"/>
<name>A0A0A9HXL9_ARUDO</name>
<dbReference type="AlphaFoldDB" id="A0A0A9HXL9"/>